<dbReference type="GO" id="GO:0016787">
    <property type="term" value="F:hydrolase activity"/>
    <property type="evidence" value="ECO:0007669"/>
    <property type="project" value="UniProtKB-KW"/>
</dbReference>
<evidence type="ECO:0000313" key="2">
    <source>
        <dbReference type="EMBL" id="GAA0555451.1"/>
    </source>
</evidence>
<dbReference type="InterPro" id="IPR029058">
    <property type="entry name" value="AB_hydrolase_fold"/>
</dbReference>
<keyword evidence="2" id="KW-0378">Hydrolase</keyword>
<organism evidence="2 3">
    <name type="scientific">Saccharopolyspora erythraea</name>
    <name type="common">Streptomyces erythraeus</name>
    <dbReference type="NCBI Taxonomy" id="1836"/>
    <lineage>
        <taxon>Bacteria</taxon>
        <taxon>Bacillati</taxon>
        <taxon>Actinomycetota</taxon>
        <taxon>Actinomycetes</taxon>
        <taxon>Pseudonocardiales</taxon>
        <taxon>Pseudonocardiaceae</taxon>
        <taxon>Saccharopolyspora</taxon>
    </lineage>
</organism>
<dbReference type="EMBL" id="BAAAGS010000067">
    <property type="protein sequence ID" value="GAA0555451.1"/>
    <property type="molecule type" value="Genomic_DNA"/>
</dbReference>
<evidence type="ECO:0000313" key="3">
    <source>
        <dbReference type="Proteomes" id="UP001500729"/>
    </source>
</evidence>
<dbReference type="Pfam" id="PF12146">
    <property type="entry name" value="Hydrolase_4"/>
    <property type="match status" value="1"/>
</dbReference>
<comment type="caution">
    <text evidence="2">The sequence shown here is derived from an EMBL/GenBank/DDBJ whole genome shotgun (WGS) entry which is preliminary data.</text>
</comment>
<dbReference type="Gene3D" id="3.40.50.1820">
    <property type="entry name" value="alpha/beta hydrolase"/>
    <property type="match status" value="1"/>
</dbReference>
<dbReference type="InterPro" id="IPR022742">
    <property type="entry name" value="Hydrolase_4"/>
</dbReference>
<reference evidence="2 3" key="1">
    <citation type="journal article" date="2019" name="Int. J. Syst. Evol. Microbiol.">
        <title>The Global Catalogue of Microorganisms (GCM) 10K type strain sequencing project: providing services to taxonomists for standard genome sequencing and annotation.</title>
        <authorList>
            <consortium name="The Broad Institute Genomics Platform"/>
            <consortium name="The Broad Institute Genome Sequencing Center for Infectious Disease"/>
            <person name="Wu L."/>
            <person name="Ma J."/>
        </authorList>
    </citation>
    <scope>NUCLEOTIDE SEQUENCE [LARGE SCALE GENOMIC DNA]</scope>
    <source>
        <strain evidence="2 3">JCM 10303</strain>
    </source>
</reference>
<gene>
    <name evidence="2" type="ORF">GCM10009533_61620</name>
</gene>
<dbReference type="Proteomes" id="UP001500729">
    <property type="component" value="Unassembled WGS sequence"/>
</dbReference>
<keyword evidence="3" id="KW-1185">Reference proteome</keyword>
<protein>
    <submittedName>
        <fullName evidence="2">Alpha/beta hydrolase</fullName>
    </submittedName>
</protein>
<evidence type="ECO:0000259" key="1">
    <source>
        <dbReference type="Pfam" id="PF12146"/>
    </source>
</evidence>
<sequence>MRALLVVGLVVAVVLGLAWAYQRRLIYFPVGRPPPAASVIEGAREVVLSTGDGLRLGAWYVPGRGGAGETAVLVANGNAGERSLRAPLADALARRGLAVLLFDYRGYGGNPGTPSEQGLALDVRAAHRYLVEEAGFGPDRLVYYGESLGAAVVTELAAHSPPRGLVLRSPFTDLAAVGRYHYPYLPVRMLLRDRYPLTTHLAKVRRPVIVVYGTADSVVPAAQSRAVAESVPGATAVAIPGADHNDLALLDGPEIVEAVVKLAGS</sequence>
<dbReference type="PANTHER" id="PTHR12277:SF79">
    <property type="entry name" value="XAA-PRO DIPEPTIDYL-PEPTIDASE-RELATED"/>
    <property type="match status" value="1"/>
</dbReference>
<dbReference type="SUPFAM" id="SSF53474">
    <property type="entry name" value="alpha/beta-Hydrolases"/>
    <property type="match status" value="1"/>
</dbReference>
<dbReference type="PANTHER" id="PTHR12277">
    <property type="entry name" value="ALPHA/BETA HYDROLASE DOMAIN-CONTAINING PROTEIN"/>
    <property type="match status" value="1"/>
</dbReference>
<proteinExistence type="predicted"/>
<name>A0ABN1DYD6_SACER</name>
<feature type="domain" description="Serine aminopeptidase S33" evidence="1">
    <location>
        <begin position="71"/>
        <end position="175"/>
    </location>
</feature>
<accession>A0ABN1DYD6</accession>